<evidence type="ECO:0000313" key="2">
    <source>
        <dbReference type="Proteomes" id="UP001229421"/>
    </source>
</evidence>
<proteinExistence type="predicted"/>
<dbReference type="AlphaFoldDB" id="A0AAD8LFP7"/>
<accession>A0AAD8LFP7</accession>
<name>A0AAD8LFP7_TARER</name>
<dbReference type="EMBL" id="JAUHHV010000001">
    <property type="protein sequence ID" value="KAK1438306.1"/>
    <property type="molecule type" value="Genomic_DNA"/>
</dbReference>
<dbReference type="Proteomes" id="UP001229421">
    <property type="component" value="Unassembled WGS sequence"/>
</dbReference>
<gene>
    <name evidence="1" type="ORF">QVD17_04113</name>
</gene>
<evidence type="ECO:0000313" key="1">
    <source>
        <dbReference type="EMBL" id="KAK1438306.1"/>
    </source>
</evidence>
<keyword evidence="2" id="KW-1185">Reference proteome</keyword>
<sequence length="225" mass="25163">MLPPICHSNSILPHSFISELNLELIEVLSSSLASSVDLILPQSPFVNLKYLKIYPEEIHQASKKVAMSTKLKSYLLDGSSGSTFTMVFREEIIAQELMADLPVYLERENKSSKIKRAHLDRGKTPVESHEPEKLKIWEDMALIKSGCENPGMQHNTRVIILKLQRIKELLTMLPASKRAKLQPCFSSLCAQADIVINQVTDSMKIHCDENQSVSSVCATTLEPSS</sequence>
<reference evidence="1" key="1">
    <citation type="journal article" date="2023" name="bioRxiv">
        <title>Improved chromosome-level genome assembly for marigold (Tagetes erecta).</title>
        <authorList>
            <person name="Jiang F."/>
            <person name="Yuan L."/>
            <person name="Wang S."/>
            <person name="Wang H."/>
            <person name="Xu D."/>
            <person name="Wang A."/>
            <person name="Fan W."/>
        </authorList>
    </citation>
    <scope>NUCLEOTIDE SEQUENCE</scope>
    <source>
        <strain evidence="1">WSJ</strain>
        <tissue evidence="1">Leaf</tissue>
    </source>
</reference>
<comment type="caution">
    <text evidence="1">The sequence shown here is derived from an EMBL/GenBank/DDBJ whole genome shotgun (WGS) entry which is preliminary data.</text>
</comment>
<protein>
    <submittedName>
        <fullName evidence="1">Uncharacterized protein</fullName>
    </submittedName>
</protein>
<organism evidence="1 2">
    <name type="scientific">Tagetes erecta</name>
    <name type="common">African marigold</name>
    <dbReference type="NCBI Taxonomy" id="13708"/>
    <lineage>
        <taxon>Eukaryota</taxon>
        <taxon>Viridiplantae</taxon>
        <taxon>Streptophyta</taxon>
        <taxon>Embryophyta</taxon>
        <taxon>Tracheophyta</taxon>
        <taxon>Spermatophyta</taxon>
        <taxon>Magnoliopsida</taxon>
        <taxon>eudicotyledons</taxon>
        <taxon>Gunneridae</taxon>
        <taxon>Pentapetalae</taxon>
        <taxon>asterids</taxon>
        <taxon>campanulids</taxon>
        <taxon>Asterales</taxon>
        <taxon>Asteraceae</taxon>
        <taxon>Asteroideae</taxon>
        <taxon>Heliantheae alliance</taxon>
        <taxon>Tageteae</taxon>
        <taxon>Tagetes</taxon>
    </lineage>
</organism>